<feature type="disulfide bond" evidence="5">
    <location>
        <begin position="121"/>
        <end position="130"/>
    </location>
</feature>
<feature type="disulfide bond" evidence="6">
    <location>
        <begin position="79"/>
        <end position="88"/>
    </location>
</feature>
<feature type="domain" description="EGF-like" evidence="8">
    <location>
        <begin position="84"/>
        <end position="131"/>
    </location>
</feature>
<evidence type="ECO:0000256" key="5">
    <source>
        <dbReference type="PROSITE-ProRule" id="PRU00076"/>
    </source>
</evidence>
<dbReference type="InterPro" id="IPR000742">
    <property type="entry name" value="EGF"/>
</dbReference>
<evidence type="ECO:0000256" key="6">
    <source>
        <dbReference type="PROSITE-ProRule" id="PRU00377"/>
    </source>
</evidence>
<dbReference type="Gene3D" id="2.60.40.10">
    <property type="entry name" value="Immunoglobulins"/>
    <property type="match status" value="1"/>
</dbReference>
<keyword evidence="7" id="KW-0812">Transmembrane</keyword>
<evidence type="ECO:0000259" key="8">
    <source>
        <dbReference type="PROSITE" id="PS50026"/>
    </source>
</evidence>
<dbReference type="PANTHER" id="PTHR22669">
    <property type="entry name" value="DELTA/SERRATE/LAG-2 DOMAIN PROTEIN"/>
    <property type="match status" value="1"/>
</dbReference>
<dbReference type="Gene3D" id="2.10.25.10">
    <property type="entry name" value="Laminin"/>
    <property type="match status" value="1"/>
</dbReference>
<dbReference type="EMBL" id="WUAV01000004">
    <property type="protein sequence ID" value="KAF1755965.1"/>
    <property type="molecule type" value="Genomic_DNA"/>
</dbReference>
<keyword evidence="4 5" id="KW-1015">Disulfide bond</keyword>
<dbReference type="InterPro" id="IPR039178">
    <property type="entry name" value="Lag2"/>
</dbReference>
<keyword evidence="7" id="KW-1133">Transmembrane helix</keyword>
<feature type="domain" description="DSL" evidence="9">
    <location>
        <begin position="44"/>
        <end position="88"/>
    </location>
</feature>
<comment type="function">
    <text evidence="7">Putative Notch ligand involved in the mediation of Notch signaling.</text>
</comment>
<dbReference type="AlphaFoldDB" id="A0A6A5GN39"/>
<dbReference type="GO" id="GO:0005112">
    <property type="term" value="F:Notch binding"/>
    <property type="evidence" value="ECO:0007669"/>
    <property type="project" value="InterPro"/>
</dbReference>
<sequence>MANFLKFSSSDIDNATITATFTPRRGIFSPLTVMYPFTGIKINIGCDTQYYGDQCNVFCCSETASRVGKECNSLGQLGCPVGKKGLDCKQSISKKWGKCKNKGSCISSFGKNLHERIQCSCPVGFTGIQCEKEVPSVEMMSVYGVDPKKFEIGTAKMLYESVVDNEMVEVSDQIIRTAEAPKEDKLVIHFANGPADATDAQAAFSSLTSAGTVIIPMSATL</sequence>
<dbReference type="CTD" id="78775490"/>
<accession>A0A6A5GN39</accession>
<dbReference type="SMART" id="SM00051">
    <property type="entry name" value="DSL"/>
    <property type="match status" value="1"/>
</dbReference>
<keyword evidence="3 7" id="KW-0677">Repeat</keyword>
<gene>
    <name evidence="10" type="ORF">GCK72_012418</name>
</gene>
<reference evidence="10 11" key="1">
    <citation type="submission" date="2019-12" db="EMBL/GenBank/DDBJ databases">
        <title>Chromosome-level assembly of the Caenorhabditis remanei genome.</title>
        <authorList>
            <person name="Teterina A.A."/>
            <person name="Willis J.H."/>
            <person name="Phillips P.C."/>
        </authorList>
    </citation>
    <scope>NUCLEOTIDE SEQUENCE [LARGE SCALE GENOMIC DNA]</scope>
    <source>
        <strain evidence="10 11">PX506</strain>
        <tissue evidence="10">Whole organism</tissue>
    </source>
</reference>
<dbReference type="PROSITE" id="PS51051">
    <property type="entry name" value="DSL"/>
    <property type="match status" value="1"/>
</dbReference>
<evidence type="ECO:0000256" key="7">
    <source>
        <dbReference type="RuleBase" id="RU280815"/>
    </source>
</evidence>
<dbReference type="GO" id="GO:0007219">
    <property type="term" value="P:Notch signaling pathway"/>
    <property type="evidence" value="ECO:0007669"/>
    <property type="project" value="InterPro"/>
</dbReference>
<dbReference type="PROSITE" id="PS01186">
    <property type="entry name" value="EGF_2"/>
    <property type="match status" value="1"/>
</dbReference>
<dbReference type="GO" id="GO:0005886">
    <property type="term" value="C:plasma membrane"/>
    <property type="evidence" value="ECO:0007669"/>
    <property type="project" value="TreeGrafter"/>
</dbReference>
<comment type="subcellular location">
    <subcellularLocation>
        <location evidence="7">Membrane</location>
        <topology evidence="7">Single-pass type I membrane protein</topology>
    </subcellularLocation>
</comment>
<keyword evidence="7" id="KW-0732">Signal</keyword>
<name>A0A6A5GN39_CAERE</name>
<evidence type="ECO:0000256" key="1">
    <source>
        <dbReference type="ARBA" id="ARBA00022473"/>
    </source>
</evidence>
<dbReference type="PROSITE" id="PS00022">
    <property type="entry name" value="EGF_1"/>
    <property type="match status" value="1"/>
</dbReference>
<keyword evidence="2 5" id="KW-0245">EGF-like domain</keyword>
<evidence type="ECO:0000256" key="2">
    <source>
        <dbReference type="ARBA" id="ARBA00022536"/>
    </source>
</evidence>
<evidence type="ECO:0000256" key="3">
    <source>
        <dbReference type="ARBA" id="ARBA00022737"/>
    </source>
</evidence>
<organism evidence="10 11">
    <name type="scientific">Caenorhabditis remanei</name>
    <name type="common">Caenorhabditis vulgaris</name>
    <dbReference type="NCBI Taxonomy" id="31234"/>
    <lineage>
        <taxon>Eukaryota</taxon>
        <taxon>Metazoa</taxon>
        <taxon>Ecdysozoa</taxon>
        <taxon>Nematoda</taxon>
        <taxon>Chromadorea</taxon>
        <taxon>Rhabditida</taxon>
        <taxon>Rhabditina</taxon>
        <taxon>Rhabditomorpha</taxon>
        <taxon>Rhabditoidea</taxon>
        <taxon>Rhabditidae</taxon>
        <taxon>Peloderinae</taxon>
        <taxon>Caenorhabditis</taxon>
    </lineage>
</organism>
<dbReference type="Pfam" id="PF01414">
    <property type="entry name" value="DSL"/>
    <property type="match status" value="1"/>
</dbReference>
<comment type="caution">
    <text evidence="5">Lacks conserved residue(s) required for the propagation of feature annotation.</text>
</comment>
<dbReference type="GeneID" id="78775490"/>
<evidence type="ECO:0000313" key="10">
    <source>
        <dbReference type="EMBL" id="KAF1755965.1"/>
    </source>
</evidence>
<dbReference type="KEGG" id="crq:GCK72_012418"/>
<evidence type="ECO:0000256" key="4">
    <source>
        <dbReference type="ARBA" id="ARBA00023157"/>
    </source>
</evidence>
<dbReference type="InterPro" id="IPR013783">
    <property type="entry name" value="Ig-like_fold"/>
</dbReference>
<protein>
    <recommendedName>
        <fullName evidence="7">Delta-like protein</fullName>
    </recommendedName>
</protein>
<evidence type="ECO:0000259" key="9">
    <source>
        <dbReference type="PROSITE" id="PS51051"/>
    </source>
</evidence>
<dbReference type="SUPFAM" id="SSF57196">
    <property type="entry name" value="EGF/Laminin"/>
    <property type="match status" value="1"/>
</dbReference>
<dbReference type="GO" id="GO:0001708">
    <property type="term" value="P:cell fate specification"/>
    <property type="evidence" value="ECO:0007669"/>
    <property type="project" value="InterPro"/>
</dbReference>
<dbReference type="Proteomes" id="UP000483820">
    <property type="component" value="Chromosome IV"/>
</dbReference>
<dbReference type="PROSITE" id="PS50026">
    <property type="entry name" value="EGF_3"/>
    <property type="match status" value="1"/>
</dbReference>
<dbReference type="PANTHER" id="PTHR22669:SF10">
    <property type="entry name" value="DELTA-LIKE PROTEIN"/>
    <property type="match status" value="1"/>
</dbReference>
<keyword evidence="7" id="KW-0472">Membrane</keyword>
<dbReference type="RefSeq" id="XP_053583869.1">
    <property type="nucleotide sequence ID" value="XM_053729097.1"/>
</dbReference>
<feature type="disulfide bond" evidence="6">
    <location>
        <begin position="59"/>
        <end position="71"/>
    </location>
</feature>
<evidence type="ECO:0000313" key="11">
    <source>
        <dbReference type="Proteomes" id="UP000483820"/>
    </source>
</evidence>
<comment type="caution">
    <text evidence="10">The sequence shown here is derived from an EMBL/GenBank/DDBJ whole genome shotgun (WGS) entry which is preliminary data.</text>
</comment>
<dbReference type="InterPro" id="IPR001774">
    <property type="entry name" value="DSL"/>
</dbReference>
<feature type="disulfide bond" evidence="6">
    <location>
        <begin position="46"/>
        <end position="55"/>
    </location>
</feature>
<keyword evidence="1 7" id="KW-0217">Developmental protein</keyword>
<proteinExistence type="predicted"/>